<feature type="domain" description="Methyltransferase small" evidence="5">
    <location>
        <begin position="25"/>
        <end position="166"/>
    </location>
</feature>
<dbReference type="PANTHER" id="PTHR45875">
    <property type="entry name" value="METHYLTRANSFERASE N6AMT1"/>
    <property type="match status" value="1"/>
</dbReference>
<dbReference type="NCBIfam" id="TIGR00537">
    <property type="entry name" value="hemK_rel_arch"/>
    <property type="match status" value="1"/>
</dbReference>
<proteinExistence type="inferred from homology"/>
<dbReference type="PROSITE" id="PS00092">
    <property type="entry name" value="N6_MTASE"/>
    <property type="match status" value="1"/>
</dbReference>
<dbReference type="RefSeq" id="WP_125671851.1">
    <property type="nucleotide sequence ID" value="NZ_RCOS01000113.1"/>
</dbReference>
<evidence type="ECO:0000259" key="5">
    <source>
        <dbReference type="Pfam" id="PF05175"/>
    </source>
</evidence>
<dbReference type="InterPro" id="IPR004557">
    <property type="entry name" value="PrmC-related"/>
</dbReference>
<keyword evidence="4" id="KW-0949">S-adenosyl-L-methionine</keyword>
<sequence length="198" mass="21839">MNEAIVIKKMYIEVPHGIYKPAEDTLLLLDVLESVEVRGKALDMGTGSGAIAVYLAKKGFDPVIGVDINPASGIALRVNSTRNNVDNTLFVNCDLFSAIRGKFNLIVFNPPYLPEKRSGFENAAWAGGLPFGRSVIDKFLLGLNNHLSPGGEAYLLQTERNGIEKTLHLLERKGLRGDVIAESKLMFERLIVFKIRLK</sequence>
<dbReference type="EMBL" id="RXII01000121">
    <property type="protein sequence ID" value="RZN58183.1"/>
    <property type="molecule type" value="Genomic_DNA"/>
</dbReference>
<dbReference type="AlphaFoldDB" id="A0A520KH85"/>
<evidence type="ECO:0000256" key="1">
    <source>
        <dbReference type="ARBA" id="ARBA00006149"/>
    </source>
</evidence>
<comment type="similarity">
    <text evidence="1">Belongs to the eukaryotic/archaeal PrmC-related family.</text>
</comment>
<evidence type="ECO:0000313" key="6">
    <source>
        <dbReference type="EMBL" id="RZN58183.1"/>
    </source>
</evidence>
<protein>
    <submittedName>
        <fullName evidence="6">Methyltransferase domain-containing protein</fullName>
    </submittedName>
</protein>
<dbReference type="PANTHER" id="PTHR45875:SF1">
    <property type="entry name" value="METHYLTRANSFERASE N6AMT1"/>
    <property type="match status" value="1"/>
</dbReference>
<dbReference type="InterPro" id="IPR002052">
    <property type="entry name" value="DNA_methylase_N6_adenine_CS"/>
</dbReference>
<dbReference type="InterPro" id="IPR029063">
    <property type="entry name" value="SAM-dependent_MTases_sf"/>
</dbReference>
<dbReference type="InterPro" id="IPR052190">
    <property type="entry name" value="Euk-Arch_PrmC-MTase"/>
</dbReference>
<dbReference type="GO" id="GO:0008276">
    <property type="term" value="F:protein methyltransferase activity"/>
    <property type="evidence" value="ECO:0007669"/>
    <property type="project" value="TreeGrafter"/>
</dbReference>
<accession>A0A520KH85</accession>
<keyword evidence="3 6" id="KW-0808">Transferase</keyword>
<organism evidence="6 7">
    <name type="scientific">Candidatus Methanodesulfokora washburnensis</name>
    <dbReference type="NCBI Taxonomy" id="2478471"/>
    <lineage>
        <taxon>Archaea</taxon>
        <taxon>Thermoproteota</taxon>
        <taxon>Candidatus Korarchaeia</taxon>
        <taxon>Candidatus Korarchaeia incertae sedis</taxon>
        <taxon>Candidatus Methanodesulfokora</taxon>
    </lineage>
</organism>
<dbReference type="OrthoDB" id="27149at2157"/>
<gene>
    <name evidence="6" type="ORF">EF810_07795</name>
</gene>
<reference evidence="6 7" key="1">
    <citation type="journal article" date="2019" name="Nat. Microbiol.">
        <title>Wide diversity of methane and short-chain alkane metabolisms in uncultured archaea.</title>
        <authorList>
            <person name="Borrel G."/>
            <person name="Adam P.S."/>
            <person name="McKay L.J."/>
            <person name="Chen L.X."/>
            <person name="Sierra-Garcia I.N."/>
            <person name="Sieber C.M."/>
            <person name="Letourneur Q."/>
            <person name="Ghozlane A."/>
            <person name="Andersen G.L."/>
            <person name="Li W.J."/>
            <person name="Hallam S.J."/>
            <person name="Muyzer G."/>
            <person name="de Oliveira V.M."/>
            <person name="Inskeep W.P."/>
            <person name="Banfield J.F."/>
            <person name="Gribaldo S."/>
        </authorList>
    </citation>
    <scope>NUCLEOTIDE SEQUENCE [LARGE SCALE GENOMIC DNA]</scope>
    <source>
        <strain evidence="6">NM4</strain>
    </source>
</reference>
<dbReference type="GO" id="GO:0032259">
    <property type="term" value="P:methylation"/>
    <property type="evidence" value="ECO:0007669"/>
    <property type="project" value="UniProtKB-KW"/>
</dbReference>
<dbReference type="InterPro" id="IPR007848">
    <property type="entry name" value="Small_mtfrase_dom"/>
</dbReference>
<dbReference type="NCBIfam" id="NF011529">
    <property type="entry name" value="PRK14968.1-3"/>
    <property type="match status" value="1"/>
</dbReference>
<evidence type="ECO:0000256" key="2">
    <source>
        <dbReference type="ARBA" id="ARBA00022603"/>
    </source>
</evidence>
<keyword evidence="2 6" id="KW-0489">Methyltransferase</keyword>
<dbReference type="SUPFAM" id="SSF53335">
    <property type="entry name" value="S-adenosyl-L-methionine-dependent methyltransferases"/>
    <property type="match status" value="1"/>
</dbReference>
<evidence type="ECO:0000256" key="4">
    <source>
        <dbReference type="ARBA" id="ARBA00022691"/>
    </source>
</evidence>
<comment type="caution">
    <text evidence="6">The sequence shown here is derived from an EMBL/GenBank/DDBJ whole genome shotgun (WGS) entry which is preliminary data.</text>
</comment>
<evidence type="ECO:0000313" key="7">
    <source>
        <dbReference type="Proteomes" id="UP000316217"/>
    </source>
</evidence>
<dbReference type="GO" id="GO:0003676">
    <property type="term" value="F:nucleic acid binding"/>
    <property type="evidence" value="ECO:0007669"/>
    <property type="project" value="InterPro"/>
</dbReference>
<evidence type="ECO:0000256" key="3">
    <source>
        <dbReference type="ARBA" id="ARBA00022679"/>
    </source>
</evidence>
<dbReference type="GO" id="GO:0008757">
    <property type="term" value="F:S-adenosylmethionine-dependent methyltransferase activity"/>
    <property type="evidence" value="ECO:0007669"/>
    <property type="project" value="TreeGrafter"/>
</dbReference>
<dbReference type="CDD" id="cd02440">
    <property type="entry name" value="AdoMet_MTases"/>
    <property type="match status" value="1"/>
</dbReference>
<dbReference type="Gene3D" id="3.40.50.150">
    <property type="entry name" value="Vaccinia Virus protein VP39"/>
    <property type="match status" value="1"/>
</dbReference>
<name>A0A520KH85_9CREN</name>
<dbReference type="Proteomes" id="UP000316217">
    <property type="component" value="Unassembled WGS sequence"/>
</dbReference>
<dbReference type="GO" id="GO:0035657">
    <property type="term" value="C:eRF1 methyltransferase complex"/>
    <property type="evidence" value="ECO:0007669"/>
    <property type="project" value="TreeGrafter"/>
</dbReference>
<dbReference type="Pfam" id="PF05175">
    <property type="entry name" value="MTS"/>
    <property type="match status" value="1"/>
</dbReference>